<sequence>MGHHSYVAFGDHSFLYCADSYLPDIAALFTEEDRCPVVHHTHDDGKPWAEFAYATTVTALRERLQVQGFTQARARQALAAGLARMNGEGTASALDASTFEDGIRQVLAAEPEAFPAEKDDLSHASGESLEELSRWMDSRDFVRLLLDCAPDPQGTVSLDLTQLTGCCVELDPARKIAEHVRAEQLADLSQNAPLLVLTEGSTDARLLSAGMGVTHPHLKGYVTFFDYAGAGAEGGVAQLARNVAAFVAAGVANRFIALADNDTEGRAGMQKTMERALPDRCRVLFYPPLPLLETYPTLGPYTDEPVLADINGRAGSLELYLGRDVLQTEDGLMPVQWKSWNGKLHRYHGTLTDSDKIKAQERFLLKVKAHHAGAPAPDADWSGIRAIIDQLVGAFT</sequence>
<accession>V9Z4R8</accession>
<evidence type="ECO:0000259" key="1">
    <source>
        <dbReference type="Pfam" id="PF18871"/>
    </source>
</evidence>
<proteinExistence type="predicted"/>
<gene>
    <name evidence="2" type="ORF">pFRL6_378</name>
</gene>
<name>V9Z4R8_9ACTN</name>
<reference evidence="2" key="1">
    <citation type="submission" date="2013-09" db="EMBL/GenBank/DDBJ databases">
        <title>Complete nucleotide sequence of Streptomyces linear plasmid pFRL6.</title>
        <authorList>
            <person name="Chen Z."/>
            <person name="Fang P."/>
            <person name="Qin Z."/>
        </authorList>
    </citation>
    <scope>NUCLEOTIDE SEQUENCE</scope>
    <source>
        <plasmid evidence="2">pFRL6</plasmid>
    </source>
</reference>
<dbReference type="InterPro" id="IPR041487">
    <property type="entry name" value="HEPN/Toprim-NTD1"/>
</dbReference>
<geneLocation type="plasmid" evidence="2">
    <name>pFRL6</name>
</geneLocation>
<dbReference type="Pfam" id="PF18871">
    <property type="entry name" value="HEPN_Toprim_N"/>
    <property type="match status" value="1"/>
</dbReference>
<keyword evidence="2" id="KW-0614">Plasmid</keyword>
<feature type="domain" description="HEPN/Toprim N-terminal" evidence="1">
    <location>
        <begin position="1"/>
        <end position="85"/>
    </location>
</feature>
<dbReference type="EMBL" id="KF602051">
    <property type="protein sequence ID" value="AHE40465.1"/>
    <property type="molecule type" value="Genomic_DNA"/>
</dbReference>
<evidence type="ECO:0000313" key="2">
    <source>
        <dbReference type="EMBL" id="AHE40465.1"/>
    </source>
</evidence>
<dbReference type="AlphaFoldDB" id="V9Z4R8"/>
<protein>
    <recommendedName>
        <fullName evidence="1">HEPN/Toprim N-terminal domain-containing protein</fullName>
    </recommendedName>
</protein>
<organism evidence="2">
    <name type="scientific">Streptomyces sp. F12</name>
    <dbReference type="NCBI Taxonomy" id="1436084"/>
    <lineage>
        <taxon>Bacteria</taxon>
        <taxon>Bacillati</taxon>
        <taxon>Actinomycetota</taxon>
        <taxon>Actinomycetes</taxon>
        <taxon>Kitasatosporales</taxon>
        <taxon>Streptomycetaceae</taxon>
        <taxon>Streptomyces</taxon>
    </lineage>
</organism>
<dbReference type="RefSeq" id="WP_024127701.1">
    <property type="nucleotide sequence ID" value="NC_023286.1"/>
</dbReference>